<evidence type="ECO:0000313" key="2">
    <source>
        <dbReference type="Proteomes" id="UP000236291"/>
    </source>
</evidence>
<evidence type="ECO:0000313" key="1">
    <source>
        <dbReference type="EMBL" id="PNX75668.1"/>
    </source>
</evidence>
<gene>
    <name evidence="1" type="ORF">L195_g031607</name>
</gene>
<dbReference type="STRING" id="57577.A0A2K3LAV8"/>
<dbReference type="InterPro" id="IPR045035">
    <property type="entry name" value="YSL-like"/>
</dbReference>
<reference evidence="1 2" key="1">
    <citation type="journal article" date="2014" name="Am. J. Bot.">
        <title>Genome assembly and annotation for red clover (Trifolium pratense; Fabaceae).</title>
        <authorList>
            <person name="Istvanek J."/>
            <person name="Jaros M."/>
            <person name="Krenek A."/>
            <person name="Repkova J."/>
        </authorList>
    </citation>
    <scope>NUCLEOTIDE SEQUENCE [LARGE SCALE GENOMIC DNA]</scope>
    <source>
        <strain evidence="2">cv. Tatra</strain>
        <tissue evidence="1">Young leaves</tissue>
    </source>
</reference>
<dbReference type="PANTHER" id="PTHR31645:SF0">
    <property type="entry name" value="OLIGOPEPTIDE TRANSPORTER YGL114W-RELATED"/>
    <property type="match status" value="1"/>
</dbReference>
<protein>
    <submittedName>
        <fullName evidence="1">Putative metal-nicotianamine transporter YSL6-like protein</fullName>
    </submittedName>
</protein>
<dbReference type="AlphaFoldDB" id="A0A2K3LAV8"/>
<dbReference type="GO" id="GO:0035673">
    <property type="term" value="F:oligopeptide transmembrane transporter activity"/>
    <property type="evidence" value="ECO:0007669"/>
    <property type="project" value="InterPro"/>
</dbReference>
<organism evidence="1 2">
    <name type="scientific">Trifolium pratense</name>
    <name type="common">Red clover</name>
    <dbReference type="NCBI Taxonomy" id="57577"/>
    <lineage>
        <taxon>Eukaryota</taxon>
        <taxon>Viridiplantae</taxon>
        <taxon>Streptophyta</taxon>
        <taxon>Embryophyta</taxon>
        <taxon>Tracheophyta</taxon>
        <taxon>Spermatophyta</taxon>
        <taxon>Magnoliopsida</taxon>
        <taxon>eudicotyledons</taxon>
        <taxon>Gunneridae</taxon>
        <taxon>Pentapetalae</taxon>
        <taxon>rosids</taxon>
        <taxon>fabids</taxon>
        <taxon>Fabales</taxon>
        <taxon>Fabaceae</taxon>
        <taxon>Papilionoideae</taxon>
        <taxon>50 kb inversion clade</taxon>
        <taxon>NPAAA clade</taxon>
        <taxon>Hologalegina</taxon>
        <taxon>IRL clade</taxon>
        <taxon>Trifolieae</taxon>
        <taxon>Trifolium</taxon>
    </lineage>
</organism>
<proteinExistence type="predicted"/>
<dbReference type="PANTHER" id="PTHR31645">
    <property type="entry name" value="OLIGOPEPTIDE TRANSPORTER YGL114W-RELATED"/>
    <property type="match status" value="1"/>
</dbReference>
<name>A0A2K3LAV8_TRIPR</name>
<sequence>MAVPFYIGAYFAVDMFIENLNRKDSEDYSGAVASGFICADGIWTIPSAILSILRINPPICMYVGPSTCN</sequence>
<dbReference type="Proteomes" id="UP000236291">
    <property type="component" value="Unassembled WGS sequence"/>
</dbReference>
<dbReference type="GO" id="GO:0005774">
    <property type="term" value="C:vacuolar membrane"/>
    <property type="evidence" value="ECO:0007669"/>
    <property type="project" value="TreeGrafter"/>
</dbReference>
<accession>A0A2K3LAV8</accession>
<dbReference type="EMBL" id="ASHM01029401">
    <property type="protein sequence ID" value="PNX75668.1"/>
    <property type="molecule type" value="Genomic_DNA"/>
</dbReference>
<comment type="caution">
    <text evidence="1">The sequence shown here is derived from an EMBL/GenBank/DDBJ whole genome shotgun (WGS) entry which is preliminary data.</text>
</comment>
<reference evidence="1 2" key="2">
    <citation type="journal article" date="2017" name="Front. Plant Sci.">
        <title>Gene Classification and Mining of Molecular Markers Useful in Red Clover (Trifolium pratense) Breeding.</title>
        <authorList>
            <person name="Istvanek J."/>
            <person name="Dluhosova J."/>
            <person name="Dluhos P."/>
            <person name="Patkova L."/>
            <person name="Nedelnik J."/>
            <person name="Repkova J."/>
        </authorList>
    </citation>
    <scope>NUCLEOTIDE SEQUENCE [LARGE SCALE GENOMIC DNA]</scope>
    <source>
        <strain evidence="2">cv. Tatra</strain>
        <tissue evidence="1">Young leaves</tissue>
    </source>
</reference>